<dbReference type="Gene3D" id="3.30.540.10">
    <property type="entry name" value="Fructose-1,6-Bisphosphatase, subunit A, domain 1"/>
    <property type="match status" value="1"/>
</dbReference>
<gene>
    <name evidence="10" type="ORF">ATC1_11241</name>
</gene>
<dbReference type="PROSITE" id="PS00629">
    <property type="entry name" value="IMP_1"/>
    <property type="match status" value="1"/>
</dbReference>
<evidence type="ECO:0000256" key="9">
    <source>
        <dbReference type="RuleBase" id="RU364068"/>
    </source>
</evidence>
<feature type="binding site" evidence="8">
    <location>
        <position position="83"/>
    </location>
    <ligand>
        <name>Mg(2+)</name>
        <dbReference type="ChEBI" id="CHEBI:18420"/>
        <label>1</label>
        <note>catalytic</note>
    </ligand>
</feature>
<evidence type="ECO:0000256" key="8">
    <source>
        <dbReference type="PIRSR" id="PIRSR600760-2"/>
    </source>
</evidence>
<dbReference type="PRINTS" id="PR00377">
    <property type="entry name" value="IMPHPHTASES"/>
</dbReference>
<dbReference type="UniPathway" id="UPA00823">
    <property type="reaction ID" value="UER00788"/>
</dbReference>
<dbReference type="InterPro" id="IPR033942">
    <property type="entry name" value="IMPase"/>
</dbReference>
<dbReference type="Proteomes" id="UP000053370">
    <property type="component" value="Unassembled WGS sequence"/>
</dbReference>
<dbReference type="EMBL" id="DF968179">
    <property type="protein sequence ID" value="GAP39313.1"/>
    <property type="molecule type" value="Genomic_DNA"/>
</dbReference>
<evidence type="ECO:0000256" key="3">
    <source>
        <dbReference type="ARBA" id="ARBA00005152"/>
    </source>
</evidence>
<dbReference type="CDD" id="cd01639">
    <property type="entry name" value="IMPase"/>
    <property type="match status" value="1"/>
</dbReference>
<feature type="binding site" evidence="8">
    <location>
        <position position="65"/>
    </location>
    <ligand>
        <name>Mg(2+)</name>
        <dbReference type="ChEBI" id="CHEBI:18420"/>
        <label>1</label>
        <note>catalytic</note>
    </ligand>
</feature>
<sequence>MEPNLEDICILARQAGQILSDGIGKIHQVTQKGIQDPVTEIDKKSEKFILERLKSMFPDHTILSEETGLHDGDGEHVWYIDPLDGTMNYAHGVPFFCVSIGYAKNHSLTMGVIYDPMRDECFYAEKGKGAYCNGRKIQTSGETEISMALMATGFSMKLIEMGKDNFSVFKHFMLHTAGVRRMGSAALEIAYVAAGRLDAMWEMRLSAWDVAAGFVIAKESGAVITDLDGNPNCFQPPYEYLLSNKTLHPLLLQELRTAMNESNNE</sequence>
<dbReference type="PROSITE" id="PS00630">
    <property type="entry name" value="IMP_2"/>
    <property type="match status" value="1"/>
</dbReference>
<dbReference type="PANTHER" id="PTHR20854">
    <property type="entry name" value="INOSITOL MONOPHOSPHATASE"/>
    <property type="match status" value="1"/>
</dbReference>
<protein>
    <recommendedName>
        <fullName evidence="9">Inositol-1-monophosphatase</fullName>
        <ecNumber evidence="9">3.1.3.25</ecNumber>
    </recommendedName>
</protein>
<dbReference type="GO" id="GO:0046854">
    <property type="term" value="P:phosphatidylinositol phosphate biosynthetic process"/>
    <property type="evidence" value="ECO:0007669"/>
    <property type="project" value="InterPro"/>
</dbReference>
<evidence type="ECO:0000256" key="5">
    <source>
        <dbReference type="ARBA" id="ARBA00022723"/>
    </source>
</evidence>
<feature type="binding site" evidence="8">
    <location>
        <position position="209"/>
    </location>
    <ligand>
        <name>Mg(2+)</name>
        <dbReference type="ChEBI" id="CHEBI:18420"/>
        <label>1</label>
        <note>catalytic</note>
    </ligand>
</feature>
<evidence type="ECO:0000256" key="6">
    <source>
        <dbReference type="ARBA" id="ARBA00022801"/>
    </source>
</evidence>
<dbReference type="PANTHER" id="PTHR20854:SF4">
    <property type="entry name" value="INOSITOL-1-MONOPHOSPHATASE-RELATED"/>
    <property type="match status" value="1"/>
</dbReference>
<comment type="similarity">
    <text evidence="4 9">Belongs to the inositol monophosphatase superfamily.</text>
</comment>
<dbReference type="AlphaFoldDB" id="A0A0K8P9H5"/>
<dbReference type="FunFam" id="3.40.190.80:FF:000020">
    <property type="entry name" value="Fructose-1,6-bisphosphatase/inositol-1-monophosphatase"/>
    <property type="match status" value="1"/>
</dbReference>
<dbReference type="Pfam" id="PF00459">
    <property type="entry name" value="Inositol_P"/>
    <property type="match status" value="1"/>
</dbReference>
<dbReference type="SUPFAM" id="SSF56655">
    <property type="entry name" value="Carbohydrate phosphatase"/>
    <property type="match status" value="1"/>
</dbReference>
<dbReference type="PRINTS" id="PR00378">
    <property type="entry name" value="LIIMPHPHTASE"/>
</dbReference>
<dbReference type="PATRIC" id="fig|1678840.3.peg.283"/>
<dbReference type="RefSeq" id="WP_062277373.1">
    <property type="nucleotide sequence ID" value="NZ_DF968179.1"/>
</dbReference>
<evidence type="ECO:0000313" key="10">
    <source>
        <dbReference type="EMBL" id="GAP39313.1"/>
    </source>
</evidence>
<dbReference type="GO" id="GO:0007165">
    <property type="term" value="P:signal transduction"/>
    <property type="evidence" value="ECO:0007669"/>
    <property type="project" value="TreeGrafter"/>
</dbReference>
<dbReference type="InterPro" id="IPR020552">
    <property type="entry name" value="Inositol_monoPase_Li-sen"/>
</dbReference>
<dbReference type="Gene3D" id="3.40.190.80">
    <property type="match status" value="1"/>
</dbReference>
<keyword evidence="7 8" id="KW-0460">Magnesium</keyword>
<keyword evidence="6 9" id="KW-0378">Hydrolase</keyword>
<dbReference type="EC" id="3.1.3.25" evidence="9"/>
<accession>A0A0K8P9H5</accession>
<feature type="binding site" evidence="8">
    <location>
        <position position="84"/>
    </location>
    <ligand>
        <name>Mg(2+)</name>
        <dbReference type="ChEBI" id="CHEBI:18420"/>
        <label>1</label>
        <note>catalytic</note>
    </ligand>
</feature>
<dbReference type="OrthoDB" id="9772456at2"/>
<dbReference type="GO" id="GO:0006021">
    <property type="term" value="P:inositol biosynthetic process"/>
    <property type="evidence" value="ECO:0007669"/>
    <property type="project" value="UniProtKB-UniPathway"/>
</dbReference>
<evidence type="ECO:0000256" key="4">
    <source>
        <dbReference type="ARBA" id="ARBA00009759"/>
    </source>
</evidence>
<dbReference type="InterPro" id="IPR020583">
    <property type="entry name" value="Inositol_monoP_metal-BS"/>
</dbReference>
<keyword evidence="11" id="KW-1185">Reference proteome</keyword>
<evidence type="ECO:0000256" key="1">
    <source>
        <dbReference type="ARBA" id="ARBA00001033"/>
    </source>
</evidence>
<reference evidence="10" key="1">
    <citation type="journal article" date="2015" name="Genome Announc.">
        <title>Draft Genome Sequence of Anaerolineae Strain TC1, a Novel Isolate from a Methanogenic Wastewater Treatment System.</title>
        <authorList>
            <person name="Matsuura N."/>
            <person name="Tourlousse D.M."/>
            <person name="Sun L."/>
            <person name="Toyonaga M."/>
            <person name="Kuroda K."/>
            <person name="Ohashi A."/>
            <person name="Cruz R."/>
            <person name="Yamaguchi T."/>
            <person name="Sekiguchi Y."/>
        </authorList>
    </citation>
    <scope>NUCLEOTIDE SEQUENCE [LARGE SCALE GENOMIC DNA]</scope>
    <source>
        <strain evidence="10">TC1</strain>
    </source>
</reference>
<feature type="binding site" evidence="8">
    <location>
        <position position="81"/>
    </location>
    <ligand>
        <name>Mg(2+)</name>
        <dbReference type="ChEBI" id="CHEBI:18420"/>
        <label>1</label>
        <note>catalytic</note>
    </ligand>
</feature>
<evidence type="ECO:0000256" key="2">
    <source>
        <dbReference type="ARBA" id="ARBA00001946"/>
    </source>
</evidence>
<dbReference type="InterPro" id="IPR020550">
    <property type="entry name" value="Inositol_monophosphatase_CS"/>
</dbReference>
<dbReference type="GO" id="GO:0046872">
    <property type="term" value="F:metal ion binding"/>
    <property type="evidence" value="ECO:0007669"/>
    <property type="project" value="UniProtKB-KW"/>
</dbReference>
<organism evidence="10">
    <name type="scientific">Flexilinea flocculi</name>
    <dbReference type="NCBI Taxonomy" id="1678840"/>
    <lineage>
        <taxon>Bacteria</taxon>
        <taxon>Bacillati</taxon>
        <taxon>Chloroflexota</taxon>
        <taxon>Anaerolineae</taxon>
        <taxon>Anaerolineales</taxon>
        <taxon>Anaerolineaceae</taxon>
        <taxon>Flexilinea</taxon>
    </lineage>
</organism>
<keyword evidence="5 8" id="KW-0479">Metal-binding</keyword>
<proteinExistence type="inferred from homology"/>
<evidence type="ECO:0000256" key="7">
    <source>
        <dbReference type="ARBA" id="ARBA00022842"/>
    </source>
</evidence>
<dbReference type="InterPro" id="IPR000760">
    <property type="entry name" value="Inositol_monophosphatase-like"/>
</dbReference>
<comment type="cofactor">
    <cofactor evidence="2 8 9">
        <name>Mg(2+)</name>
        <dbReference type="ChEBI" id="CHEBI:18420"/>
    </cofactor>
</comment>
<dbReference type="FunFam" id="3.30.540.10:FF:000003">
    <property type="entry name" value="Inositol-1-monophosphatase"/>
    <property type="match status" value="1"/>
</dbReference>
<dbReference type="STRING" id="1678840.ATC1_11241"/>
<dbReference type="GO" id="GO:0008934">
    <property type="term" value="F:inositol monophosphate 1-phosphatase activity"/>
    <property type="evidence" value="ECO:0007669"/>
    <property type="project" value="InterPro"/>
</dbReference>
<name>A0A0K8P9H5_9CHLR</name>
<comment type="pathway">
    <text evidence="3">Polyol metabolism; myo-inositol biosynthesis; myo-inositol from D-glucose 6-phosphate: step 2/2.</text>
</comment>
<comment type="catalytic activity">
    <reaction evidence="1 9">
        <text>a myo-inositol phosphate + H2O = myo-inositol + phosphate</text>
        <dbReference type="Rhea" id="RHEA:24056"/>
        <dbReference type="ChEBI" id="CHEBI:15377"/>
        <dbReference type="ChEBI" id="CHEBI:17268"/>
        <dbReference type="ChEBI" id="CHEBI:43474"/>
        <dbReference type="ChEBI" id="CHEBI:84139"/>
        <dbReference type="EC" id="3.1.3.25"/>
    </reaction>
</comment>
<evidence type="ECO:0000313" key="11">
    <source>
        <dbReference type="Proteomes" id="UP000053370"/>
    </source>
</evidence>